<organism evidence="2 3">
    <name type="scientific">Lactarius akahatsu</name>
    <dbReference type="NCBI Taxonomy" id="416441"/>
    <lineage>
        <taxon>Eukaryota</taxon>
        <taxon>Fungi</taxon>
        <taxon>Dikarya</taxon>
        <taxon>Basidiomycota</taxon>
        <taxon>Agaricomycotina</taxon>
        <taxon>Agaricomycetes</taxon>
        <taxon>Russulales</taxon>
        <taxon>Russulaceae</taxon>
        <taxon>Lactarius</taxon>
    </lineage>
</organism>
<reference evidence="2" key="1">
    <citation type="submission" date="2022-01" db="EMBL/GenBank/DDBJ databases">
        <title>Comparative genomics reveals a dynamic genome evolution in the ectomycorrhizal milk-cap (Lactarius) mushrooms.</title>
        <authorList>
            <consortium name="DOE Joint Genome Institute"/>
            <person name="Lebreton A."/>
            <person name="Tang N."/>
            <person name="Kuo A."/>
            <person name="LaButti K."/>
            <person name="Drula E."/>
            <person name="Barry K."/>
            <person name="Clum A."/>
            <person name="Lipzen A."/>
            <person name="Mousain D."/>
            <person name="Ng V."/>
            <person name="Wang R."/>
            <person name="Wang X."/>
            <person name="Dai Y."/>
            <person name="Henrissat B."/>
            <person name="Grigoriev I.V."/>
            <person name="Guerin-Laguette A."/>
            <person name="Yu F."/>
            <person name="Martin F.M."/>
        </authorList>
    </citation>
    <scope>NUCLEOTIDE SEQUENCE</scope>
    <source>
        <strain evidence="2">QP</strain>
    </source>
</reference>
<keyword evidence="1" id="KW-1133">Transmembrane helix</keyword>
<name>A0AAD4LIY1_9AGAM</name>
<keyword evidence="3" id="KW-1185">Reference proteome</keyword>
<accession>A0AAD4LIY1</accession>
<evidence type="ECO:0000313" key="3">
    <source>
        <dbReference type="Proteomes" id="UP001201163"/>
    </source>
</evidence>
<sequence length="110" mass="12222">MPALIPVDNVLGVFFLGVIFSSIIYSVVWLQVYSYFSQHCKGDGLFLKCFVTLLLILDTLHLALSIHAFYVDGITNFGDYLADLRPTWSLMIQTFIGSMSVSPTTCICSS</sequence>
<keyword evidence="1" id="KW-0472">Membrane</keyword>
<dbReference type="Proteomes" id="UP001201163">
    <property type="component" value="Unassembled WGS sequence"/>
</dbReference>
<keyword evidence="1" id="KW-0812">Transmembrane</keyword>
<feature type="transmembrane region" description="Helical" evidence="1">
    <location>
        <begin position="45"/>
        <end position="70"/>
    </location>
</feature>
<comment type="caution">
    <text evidence="2">The sequence shown here is derived from an EMBL/GenBank/DDBJ whole genome shotgun (WGS) entry which is preliminary data.</text>
</comment>
<dbReference type="AlphaFoldDB" id="A0AAD4LIY1"/>
<protein>
    <submittedName>
        <fullName evidence="2">Uncharacterized protein</fullName>
    </submittedName>
</protein>
<gene>
    <name evidence="2" type="ORF">EDB92DRAFT_1865779</name>
</gene>
<evidence type="ECO:0000256" key="1">
    <source>
        <dbReference type="SAM" id="Phobius"/>
    </source>
</evidence>
<evidence type="ECO:0000313" key="2">
    <source>
        <dbReference type="EMBL" id="KAH8990311.1"/>
    </source>
</evidence>
<dbReference type="EMBL" id="JAKELL010000031">
    <property type="protein sequence ID" value="KAH8990311.1"/>
    <property type="molecule type" value="Genomic_DNA"/>
</dbReference>
<proteinExistence type="predicted"/>
<feature type="transmembrane region" description="Helical" evidence="1">
    <location>
        <begin position="12"/>
        <end position="33"/>
    </location>
</feature>